<evidence type="ECO:0000313" key="5">
    <source>
        <dbReference type="Proteomes" id="UP000290588"/>
    </source>
</evidence>
<dbReference type="RefSeq" id="WP_118917239.1">
    <property type="nucleotide sequence ID" value="NZ_CP032097.1"/>
</dbReference>
<dbReference type="OrthoDB" id="6241000at2"/>
<reference evidence="3 5" key="1">
    <citation type="submission" date="2017-09" db="EMBL/GenBank/DDBJ databases">
        <title>Genomics of the genus Arcobacter.</title>
        <authorList>
            <person name="Perez-Cataluna A."/>
            <person name="Figueras M.J."/>
            <person name="Salas-Masso N."/>
        </authorList>
    </citation>
    <scope>NUCLEOTIDE SEQUENCE [LARGE SCALE GENOMIC DNA]</scope>
    <source>
        <strain evidence="3 5">CECT 7837</strain>
    </source>
</reference>
<dbReference type="Proteomes" id="UP000262582">
    <property type="component" value="Chromosome"/>
</dbReference>
<dbReference type="Gene3D" id="3.30.300.250">
    <property type="match status" value="1"/>
</dbReference>
<accession>A0A347U869</accession>
<dbReference type="Proteomes" id="UP000290588">
    <property type="component" value="Unassembled WGS sequence"/>
</dbReference>
<reference evidence="2 4" key="2">
    <citation type="submission" date="2018-08" db="EMBL/GenBank/DDBJ databases">
        <title>Complete genome of the Arcobacter ellisii type strain LMG 26155.</title>
        <authorList>
            <person name="Miller W.G."/>
            <person name="Yee E."/>
            <person name="Bono J.L."/>
        </authorList>
    </citation>
    <scope>NUCLEOTIDE SEQUENCE [LARGE SCALE GENOMIC DNA]</scope>
    <source>
        <strain evidence="2 4">LMG 26155</strain>
    </source>
</reference>
<evidence type="ECO:0000313" key="3">
    <source>
        <dbReference type="EMBL" id="RXI30368.1"/>
    </source>
</evidence>
<evidence type="ECO:0000313" key="2">
    <source>
        <dbReference type="EMBL" id="AXX95047.1"/>
    </source>
</evidence>
<evidence type="ECO:0000313" key="4">
    <source>
        <dbReference type="Proteomes" id="UP000262582"/>
    </source>
</evidence>
<proteinExistence type="predicted"/>
<keyword evidence="1" id="KW-0472">Membrane</keyword>
<organism evidence="3 5">
    <name type="scientific">Arcobacter ellisii</name>
    <dbReference type="NCBI Taxonomy" id="913109"/>
    <lineage>
        <taxon>Bacteria</taxon>
        <taxon>Pseudomonadati</taxon>
        <taxon>Campylobacterota</taxon>
        <taxon>Epsilonproteobacteria</taxon>
        <taxon>Campylobacterales</taxon>
        <taxon>Arcobacteraceae</taxon>
        <taxon>Arcobacter</taxon>
    </lineage>
</organism>
<evidence type="ECO:0000256" key="1">
    <source>
        <dbReference type="SAM" id="Phobius"/>
    </source>
</evidence>
<keyword evidence="1" id="KW-0812">Transmembrane</keyword>
<sequence length="136" mass="15635">MSKNKNVILYGVLSLIIIGAIYFIPMFLNDPFEKIKTEILQTNKTLPKMVDEETRLELVQFVDKKIETYYTLVKITKEEVDVEKIIPGVKESLKNSICGKQNFLDNLSKGVDYSFTYKDKNSELISTIIITKSDCK</sequence>
<dbReference type="EMBL" id="NXIG01000007">
    <property type="protein sequence ID" value="RXI30368.1"/>
    <property type="molecule type" value="Genomic_DNA"/>
</dbReference>
<keyword evidence="1" id="KW-1133">Transmembrane helix</keyword>
<gene>
    <name evidence="2" type="ORF">AELL_1384</name>
    <name evidence="3" type="ORF">CP962_08455</name>
</gene>
<keyword evidence="4" id="KW-1185">Reference proteome</keyword>
<name>A0A347U869_9BACT</name>
<dbReference type="KEGG" id="aell:AELL_1384"/>
<dbReference type="AlphaFoldDB" id="A0A347U869"/>
<feature type="transmembrane region" description="Helical" evidence="1">
    <location>
        <begin position="7"/>
        <end position="28"/>
    </location>
</feature>
<protein>
    <submittedName>
        <fullName evidence="3">Uncharacterized protein</fullName>
    </submittedName>
</protein>
<dbReference type="EMBL" id="CP032097">
    <property type="protein sequence ID" value="AXX95047.1"/>
    <property type="molecule type" value="Genomic_DNA"/>
</dbReference>